<organism evidence="1">
    <name type="scientific">viral metagenome</name>
    <dbReference type="NCBI Taxonomy" id="1070528"/>
    <lineage>
        <taxon>unclassified sequences</taxon>
        <taxon>metagenomes</taxon>
        <taxon>organismal metagenomes</taxon>
    </lineage>
</organism>
<dbReference type="AlphaFoldDB" id="A0A6C0CXP7"/>
<name>A0A6C0CXP7_9ZZZZ</name>
<accession>A0A6C0CXP7</accession>
<reference evidence="1" key="1">
    <citation type="journal article" date="2020" name="Nature">
        <title>Giant virus diversity and host interactions through global metagenomics.</title>
        <authorList>
            <person name="Schulz F."/>
            <person name="Roux S."/>
            <person name="Paez-Espino D."/>
            <person name="Jungbluth S."/>
            <person name="Walsh D.A."/>
            <person name="Denef V.J."/>
            <person name="McMahon K.D."/>
            <person name="Konstantinidis K.T."/>
            <person name="Eloe-Fadrosh E.A."/>
            <person name="Kyrpides N.C."/>
            <person name="Woyke T."/>
        </authorList>
    </citation>
    <scope>NUCLEOTIDE SEQUENCE</scope>
    <source>
        <strain evidence="1">GVMAG-M-3300022752-66</strain>
    </source>
</reference>
<proteinExistence type="predicted"/>
<evidence type="ECO:0000313" key="1">
    <source>
        <dbReference type="EMBL" id="QHT08544.1"/>
    </source>
</evidence>
<sequence length="247" mass="29585">MTFGFIVTRHVNAESTNRYWNHSVQMLQRYYPDNQIVIIDDNSNDSFVKSDFEYKNVIYIQSVYKKRGELLAYVYYLQNKWFDVAVMIHDSTFFHKYYDFNEIKQGVILWHFENNNSEIPNILRIAESLTNNEIIKDKIIHYDRHDWISCQGVQSIINHDFLVYLNDKYSITNLISVVKNRSDRCALERIFGVMLSIEPEEKSKSFLGCINTYDMLFYRCDYTFDQYIESFNNKYVSSPVMKVWTGR</sequence>
<dbReference type="EMBL" id="MN739498">
    <property type="protein sequence ID" value="QHT08544.1"/>
    <property type="molecule type" value="Genomic_DNA"/>
</dbReference>
<evidence type="ECO:0008006" key="2">
    <source>
        <dbReference type="Google" id="ProtNLM"/>
    </source>
</evidence>
<protein>
    <recommendedName>
        <fullName evidence="2">Glycosyltransferase 2-like domain-containing protein</fullName>
    </recommendedName>
</protein>